<reference evidence="2 3" key="1">
    <citation type="submission" date="2016-04" db="EMBL/GenBank/DDBJ databases">
        <title>A degradative enzymes factory behind the ericoid mycorrhizal symbiosis.</title>
        <authorList>
            <consortium name="DOE Joint Genome Institute"/>
            <person name="Martino E."/>
            <person name="Morin E."/>
            <person name="Grelet G."/>
            <person name="Kuo A."/>
            <person name="Kohler A."/>
            <person name="Daghino S."/>
            <person name="Barry K."/>
            <person name="Choi C."/>
            <person name="Cichocki N."/>
            <person name="Clum A."/>
            <person name="Copeland A."/>
            <person name="Hainaut M."/>
            <person name="Haridas S."/>
            <person name="Labutti K."/>
            <person name="Lindquist E."/>
            <person name="Lipzen A."/>
            <person name="Khouja H.-R."/>
            <person name="Murat C."/>
            <person name="Ohm R."/>
            <person name="Olson A."/>
            <person name="Spatafora J."/>
            <person name="Veneault-Fourrey C."/>
            <person name="Henrissat B."/>
            <person name="Grigoriev I."/>
            <person name="Martin F."/>
            <person name="Perotto S."/>
        </authorList>
    </citation>
    <scope>NUCLEOTIDE SEQUENCE [LARGE SCALE GENOMIC DNA]</scope>
    <source>
        <strain evidence="2 3">F</strain>
    </source>
</reference>
<name>A0A2J6QZH0_HYAVF</name>
<feature type="compositionally biased region" description="Polar residues" evidence="1">
    <location>
        <begin position="1"/>
        <end position="11"/>
    </location>
</feature>
<dbReference type="EMBL" id="KZ613962">
    <property type="protein sequence ID" value="PMD31631.1"/>
    <property type="molecule type" value="Genomic_DNA"/>
</dbReference>
<feature type="compositionally biased region" description="Polar residues" evidence="1">
    <location>
        <begin position="249"/>
        <end position="260"/>
    </location>
</feature>
<dbReference type="PANTHER" id="PTHR38166">
    <property type="entry name" value="C2H2-TYPE DOMAIN-CONTAINING PROTEIN-RELATED"/>
    <property type="match status" value="1"/>
</dbReference>
<feature type="compositionally biased region" description="Acidic residues" evidence="1">
    <location>
        <begin position="155"/>
        <end position="177"/>
    </location>
</feature>
<proteinExistence type="predicted"/>
<protein>
    <recommendedName>
        <fullName evidence="4">C2H2-type domain-containing protein</fullName>
    </recommendedName>
</protein>
<dbReference type="OrthoDB" id="3564303at2759"/>
<feature type="region of interest" description="Disordered" evidence="1">
    <location>
        <begin position="134"/>
        <end position="179"/>
    </location>
</feature>
<organism evidence="2 3">
    <name type="scientific">Hyaloscypha variabilis (strain UAMH 11265 / GT02V1 / F)</name>
    <name type="common">Meliniomyces variabilis</name>
    <dbReference type="NCBI Taxonomy" id="1149755"/>
    <lineage>
        <taxon>Eukaryota</taxon>
        <taxon>Fungi</taxon>
        <taxon>Dikarya</taxon>
        <taxon>Ascomycota</taxon>
        <taxon>Pezizomycotina</taxon>
        <taxon>Leotiomycetes</taxon>
        <taxon>Helotiales</taxon>
        <taxon>Hyaloscyphaceae</taxon>
        <taxon>Hyaloscypha</taxon>
        <taxon>Hyaloscypha variabilis</taxon>
    </lineage>
</organism>
<sequence>MDHTQLPSNGSLHKPFDIHSTRTKKASSCDGVLEAPGAKSLSKPFRNSPDPDQHLPKDFDPVPSLTNGSSRGDRTPCPSVFAEFEHPSYTLDGPIASSAMQCSCDSQSLTSPNSPNSGRISKIPVMTVRSGRHSSPVIIGSCKTPKTTENLEAEKSDEESSTESEDLDDNDDGDEESNSSWSVNMQLLEAAVFEAFGDDLDLAAFFLSNLDEILGLHNSRDISRQKVSSWIQCSPNSSETSSRKTQSSYASQGASDSAGQNRKRQRAVNPNYPEGRRDRDEEEDDQRERDPKKLKENDHGATDGDPLLACPFWKKNPAKYNKHYLSHTNPKMNKYGRCEGPGFPTMQRLKEHLERKHTHAQCERCGAVFDGSDEPTRAKRLQDHLRLAVPCELRDPIVKEGISTTQWATLRKQADKKGKGNPRPIGKSTVEKWNEIWLVLFPDVPVPPNPWHPRENPQNPSLLFGDQSPLDNFRRFFERALNQKAQTAEIFINEVTISQVVDLGAQILHFTLSQGVQGLTLSTSSGLPHSSDYGSLLGGSYLDIPSSSADTAIRDQNMNHLPNLSTISQRAPQADMPPGLHSNSSPVINVNPLYVQRIDHNAMPSMTTSSETMNQFESFHAAGTSMARTISGQYISAFGTTPSFGNSYRLDEELNYAMPENSFSNNGLHSYGNGNPNNENQVLYQTRACVQPSTAPQFRNPSDFGHPPHDSRR</sequence>
<evidence type="ECO:0000313" key="3">
    <source>
        <dbReference type="Proteomes" id="UP000235786"/>
    </source>
</evidence>
<accession>A0A2J6QZH0</accession>
<dbReference type="AlphaFoldDB" id="A0A2J6QZH0"/>
<evidence type="ECO:0000256" key="1">
    <source>
        <dbReference type="SAM" id="MobiDB-lite"/>
    </source>
</evidence>
<feature type="compositionally biased region" description="Low complexity" evidence="1">
    <location>
        <begin position="237"/>
        <end position="248"/>
    </location>
</feature>
<gene>
    <name evidence="2" type="ORF">L207DRAFT_591577</name>
</gene>
<evidence type="ECO:0000313" key="2">
    <source>
        <dbReference type="EMBL" id="PMD31631.1"/>
    </source>
</evidence>
<keyword evidence="3" id="KW-1185">Reference proteome</keyword>
<feature type="region of interest" description="Disordered" evidence="1">
    <location>
        <begin position="1"/>
        <end position="79"/>
    </location>
</feature>
<evidence type="ECO:0008006" key="4">
    <source>
        <dbReference type="Google" id="ProtNLM"/>
    </source>
</evidence>
<dbReference type="PANTHER" id="PTHR38166:SF1">
    <property type="entry name" value="C2H2-TYPE DOMAIN-CONTAINING PROTEIN"/>
    <property type="match status" value="1"/>
</dbReference>
<dbReference type="Proteomes" id="UP000235786">
    <property type="component" value="Unassembled WGS sequence"/>
</dbReference>
<feature type="region of interest" description="Disordered" evidence="1">
    <location>
        <begin position="693"/>
        <end position="713"/>
    </location>
</feature>
<feature type="region of interest" description="Disordered" evidence="1">
    <location>
        <begin position="232"/>
        <end position="305"/>
    </location>
</feature>
<feature type="compositionally biased region" description="Basic and acidic residues" evidence="1">
    <location>
        <begin position="286"/>
        <end position="302"/>
    </location>
</feature>
<feature type="compositionally biased region" description="Basic and acidic residues" evidence="1">
    <location>
        <begin position="49"/>
        <end position="60"/>
    </location>
</feature>